<sequence length="137" mass="15012">MLCRFAVIGSACESSCARLLLCCSCSPVRLHGLHLDLEDISMPFLHHFSIPASKGGDCMLAVPLCAWERAVGGGSDLSKQSRPGSSSPSRPAARCFSPWIRWNFCFSWFDLWPIGVRFVELFGLCLICGLLGWICGL</sequence>
<organism evidence="2 3">
    <name type="scientific">Setaria viridis</name>
    <name type="common">Green bristlegrass</name>
    <name type="synonym">Setaria italica subsp. viridis</name>
    <dbReference type="NCBI Taxonomy" id="4556"/>
    <lineage>
        <taxon>Eukaryota</taxon>
        <taxon>Viridiplantae</taxon>
        <taxon>Streptophyta</taxon>
        <taxon>Embryophyta</taxon>
        <taxon>Tracheophyta</taxon>
        <taxon>Spermatophyta</taxon>
        <taxon>Magnoliopsida</taxon>
        <taxon>Liliopsida</taxon>
        <taxon>Poales</taxon>
        <taxon>Poaceae</taxon>
        <taxon>PACMAD clade</taxon>
        <taxon>Panicoideae</taxon>
        <taxon>Panicodae</taxon>
        <taxon>Paniceae</taxon>
        <taxon>Cenchrinae</taxon>
        <taxon>Setaria</taxon>
    </lineage>
</organism>
<name>A0A4U6WBT8_SETVI</name>
<keyword evidence="1" id="KW-0472">Membrane</keyword>
<evidence type="ECO:0000313" key="2">
    <source>
        <dbReference type="EMBL" id="TKW39515.1"/>
    </source>
</evidence>
<dbReference type="Gramene" id="TKW39514">
    <property type="protein sequence ID" value="TKW39514"/>
    <property type="gene ID" value="SEVIR_1G184666v2"/>
</dbReference>
<reference evidence="2 3" key="1">
    <citation type="submission" date="2019-03" db="EMBL/GenBank/DDBJ databases">
        <title>WGS assembly of Setaria viridis.</title>
        <authorList>
            <person name="Huang P."/>
            <person name="Jenkins J."/>
            <person name="Grimwood J."/>
            <person name="Barry K."/>
            <person name="Healey A."/>
            <person name="Mamidi S."/>
            <person name="Sreedasyam A."/>
            <person name="Shu S."/>
            <person name="Feldman M."/>
            <person name="Wu J."/>
            <person name="Yu Y."/>
            <person name="Chen C."/>
            <person name="Johnson J."/>
            <person name="Rokhsar D."/>
            <person name="Baxter I."/>
            <person name="Schmutz J."/>
            <person name="Brutnell T."/>
            <person name="Kellogg E."/>
        </authorList>
    </citation>
    <scope>NUCLEOTIDE SEQUENCE [LARGE SCALE GENOMIC DNA]</scope>
    <source>
        <strain evidence="3">cv. A10</strain>
    </source>
</reference>
<keyword evidence="3" id="KW-1185">Reference proteome</keyword>
<evidence type="ECO:0000256" key="1">
    <source>
        <dbReference type="SAM" id="Phobius"/>
    </source>
</evidence>
<dbReference type="Gramene" id="TKW39518">
    <property type="protein sequence ID" value="TKW39518"/>
    <property type="gene ID" value="SEVIR_1G184666v2"/>
</dbReference>
<proteinExistence type="predicted"/>
<feature type="transmembrane region" description="Helical" evidence="1">
    <location>
        <begin position="114"/>
        <end position="135"/>
    </location>
</feature>
<dbReference type="EMBL" id="CM016552">
    <property type="protein sequence ID" value="TKW39518.1"/>
    <property type="molecule type" value="Genomic_DNA"/>
</dbReference>
<keyword evidence="1" id="KW-1133">Transmembrane helix</keyword>
<gene>
    <name evidence="2" type="ORF">SEVIR_1G184666v2</name>
</gene>
<dbReference type="Gramene" id="TKW39515">
    <property type="protein sequence ID" value="TKW39515"/>
    <property type="gene ID" value="SEVIR_1G184666v2"/>
</dbReference>
<accession>A0A4U6WBT8</accession>
<dbReference type="EMBL" id="CM016552">
    <property type="protein sequence ID" value="TKW39514.1"/>
    <property type="molecule type" value="Genomic_DNA"/>
</dbReference>
<dbReference type="AlphaFoldDB" id="A0A4U6WBT8"/>
<protein>
    <submittedName>
        <fullName evidence="2">Uncharacterized protein</fullName>
    </submittedName>
</protein>
<dbReference type="EMBL" id="CM016552">
    <property type="protein sequence ID" value="TKW39515.1"/>
    <property type="molecule type" value="Genomic_DNA"/>
</dbReference>
<dbReference type="Proteomes" id="UP000298652">
    <property type="component" value="Chromosome 1"/>
</dbReference>
<keyword evidence="1" id="KW-0812">Transmembrane</keyword>
<evidence type="ECO:0000313" key="3">
    <source>
        <dbReference type="Proteomes" id="UP000298652"/>
    </source>
</evidence>